<dbReference type="RefSeq" id="XP_021876439.1">
    <property type="nucleotide sequence ID" value="XM_022025830.1"/>
</dbReference>
<dbReference type="Proteomes" id="UP000193648">
    <property type="component" value="Unassembled WGS sequence"/>
</dbReference>
<dbReference type="EMBL" id="MCFF01000059">
    <property type="protein sequence ID" value="ORZ04225.1"/>
    <property type="molecule type" value="Genomic_DNA"/>
</dbReference>
<keyword evidence="3" id="KW-1185">Reference proteome</keyword>
<gene>
    <name evidence="2" type="ORF">BCR41DRAFT_363062</name>
</gene>
<comment type="caution">
    <text evidence="2">The sequence shown here is derived from an EMBL/GenBank/DDBJ whole genome shotgun (WGS) entry which is preliminary data.</text>
</comment>
<accession>A0A1Y2G8P4</accession>
<protein>
    <submittedName>
        <fullName evidence="2">Uncharacterized protein</fullName>
    </submittedName>
</protein>
<evidence type="ECO:0000313" key="3">
    <source>
        <dbReference type="Proteomes" id="UP000193648"/>
    </source>
</evidence>
<name>A0A1Y2G8P4_9FUNG</name>
<dbReference type="OrthoDB" id="2443381at2759"/>
<feature type="region of interest" description="Disordered" evidence="1">
    <location>
        <begin position="107"/>
        <end position="148"/>
    </location>
</feature>
<dbReference type="GeneID" id="33567673"/>
<dbReference type="AlphaFoldDB" id="A0A1Y2G8P4"/>
<dbReference type="InParanoid" id="A0A1Y2G8P4"/>
<evidence type="ECO:0000256" key="1">
    <source>
        <dbReference type="SAM" id="MobiDB-lite"/>
    </source>
</evidence>
<sequence length="481" mass="54362">MEKSEGIEHVSLENFVNKFELSHQESTTDAYQILISYHNIRKNRKQRLQEAFEIFRQHHEERFWAKLEVTVNSEVVANRALVSAQTFGQRQSKTILDQYISSSTNDIKTKSDLSGINSNSERKRKTDNSGSTTDQTMGRAHKESRRVSFGRSLTLADLSTNNNSAINGDERSERSLQSTFSPRSSLASHLISSDSGDLSFSTQESTQSSSRIFSWDFLDGGGWIDSKVDSHWVHKGISISTDLMKFRIRTVQDNGGLTEPHQKLAVNFIFLVGEEYQTDGLQGEVKDSTWEAMCDAIKDPIQPLSEDVSMEALKWFHRMANNKMESFEQMLEASLPSDPNLKSVLRNIASNTQYWSTQARNENTYLKALLGPLLEAYFGKIKYARSDWTPTQDDTRDAETSTLIPDYGTATSIGKEQYYALLLEGKIARNSGQHQMWDDLTKLGNEMKLALNSILKLSPSGEVCVVGILVRGMRIIVSWCF</sequence>
<proteinExistence type="predicted"/>
<evidence type="ECO:0000313" key="2">
    <source>
        <dbReference type="EMBL" id="ORZ04225.1"/>
    </source>
</evidence>
<feature type="compositionally biased region" description="Polar residues" evidence="1">
    <location>
        <begin position="107"/>
        <end position="119"/>
    </location>
</feature>
<organism evidence="2 3">
    <name type="scientific">Lobosporangium transversale</name>
    <dbReference type="NCBI Taxonomy" id="64571"/>
    <lineage>
        <taxon>Eukaryota</taxon>
        <taxon>Fungi</taxon>
        <taxon>Fungi incertae sedis</taxon>
        <taxon>Mucoromycota</taxon>
        <taxon>Mortierellomycotina</taxon>
        <taxon>Mortierellomycetes</taxon>
        <taxon>Mortierellales</taxon>
        <taxon>Mortierellaceae</taxon>
        <taxon>Lobosporangium</taxon>
    </lineage>
</organism>
<reference evidence="2 3" key="1">
    <citation type="submission" date="2016-07" db="EMBL/GenBank/DDBJ databases">
        <title>Pervasive Adenine N6-methylation of Active Genes in Fungi.</title>
        <authorList>
            <consortium name="DOE Joint Genome Institute"/>
            <person name="Mondo S.J."/>
            <person name="Dannebaum R.O."/>
            <person name="Kuo R.C."/>
            <person name="Labutti K."/>
            <person name="Haridas S."/>
            <person name="Kuo A."/>
            <person name="Salamov A."/>
            <person name="Ahrendt S.R."/>
            <person name="Lipzen A."/>
            <person name="Sullivan W."/>
            <person name="Andreopoulos W.B."/>
            <person name="Clum A."/>
            <person name="Lindquist E."/>
            <person name="Daum C."/>
            <person name="Ramamoorthy G.K."/>
            <person name="Gryganskyi A."/>
            <person name="Culley D."/>
            <person name="Magnuson J.K."/>
            <person name="James T.Y."/>
            <person name="O'Malley M.A."/>
            <person name="Stajich J.E."/>
            <person name="Spatafora J.W."/>
            <person name="Visel A."/>
            <person name="Grigoriev I.V."/>
        </authorList>
    </citation>
    <scope>NUCLEOTIDE SEQUENCE [LARGE SCALE GENOMIC DNA]</scope>
    <source>
        <strain evidence="2 3">NRRL 3116</strain>
    </source>
</reference>